<keyword evidence="3" id="KW-1185">Reference proteome</keyword>
<dbReference type="InterPro" id="IPR000719">
    <property type="entry name" value="Prot_kinase_dom"/>
</dbReference>
<gene>
    <name evidence="2" type="ORF">GA0116948_102232</name>
</gene>
<dbReference type="InterPro" id="IPR011009">
    <property type="entry name" value="Kinase-like_dom_sf"/>
</dbReference>
<feature type="domain" description="Protein kinase" evidence="1">
    <location>
        <begin position="17"/>
        <end position="356"/>
    </location>
</feature>
<dbReference type="SUPFAM" id="SSF56112">
    <property type="entry name" value="Protein kinase-like (PK-like)"/>
    <property type="match status" value="1"/>
</dbReference>
<dbReference type="Pfam" id="PF00069">
    <property type="entry name" value="Pkinase"/>
    <property type="match status" value="1"/>
</dbReference>
<dbReference type="EMBL" id="FMAR01000002">
    <property type="protein sequence ID" value="SCB96662.1"/>
    <property type="molecule type" value="Genomic_DNA"/>
</dbReference>
<accession>A0A1C4APK1</accession>
<name>A0A1C4APK1_9BACT</name>
<evidence type="ECO:0000313" key="3">
    <source>
        <dbReference type="Proteomes" id="UP000242818"/>
    </source>
</evidence>
<organism evidence="2 3">
    <name type="scientific">Chitinophaga costaii</name>
    <dbReference type="NCBI Taxonomy" id="1335309"/>
    <lineage>
        <taxon>Bacteria</taxon>
        <taxon>Pseudomonadati</taxon>
        <taxon>Bacteroidota</taxon>
        <taxon>Chitinophagia</taxon>
        <taxon>Chitinophagales</taxon>
        <taxon>Chitinophagaceae</taxon>
        <taxon>Chitinophaga</taxon>
    </lineage>
</organism>
<dbReference type="Gene3D" id="1.10.510.10">
    <property type="entry name" value="Transferase(Phosphotransferase) domain 1"/>
    <property type="match status" value="1"/>
</dbReference>
<reference evidence="2 3" key="1">
    <citation type="submission" date="2016-08" db="EMBL/GenBank/DDBJ databases">
        <authorList>
            <person name="Seilhamer J.J."/>
        </authorList>
    </citation>
    <scope>NUCLEOTIDE SEQUENCE [LARGE SCALE GENOMIC DNA]</scope>
    <source>
        <strain evidence="2 3">A37T2</strain>
    </source>
</reference>
<dbReference type="STRING" id="1335309.GA0116948_102232"/>
<dbReference type="PROSITE" id="PS50011">
    <property type="entry name" value="PROTEIN_KINASE_DOM"/>
    <property type="match status" value="1"/>
</dbReference>
<dbReference type="RefSeq" id="WP_089709363.1">
    <property type="nucleotide sequence ID" value="NZ_FMAR01000002.1"/>
</dbReference>
<sequence>MTRTVTLTANDGSQVQYVDTGAPMQGGMKDVYFSPDKTYVVAFFRDKFKPAEYTAQKDRLTTITNTYRERIFNQAGGDYWKDLFCWPTKVVEYNGLIGVVAPVYQSKFFFKYGYNPAGAAIASIVGKEKEGKWFAAAQFRNHNFKLHLDDRELGDWFKFILVCIRIARAVRRMHAAGLAHSDLSYKNVLVDPVSGSASIIDIDGLVVPGKFPPDVIGTPDFIAPEVMATKHLPKEDPARKLPSISTDRHALAVMVYMYLLYRHPLRGGKVNDLDAERDEVLSMGEKALFIEHPTDTSNRPRLDQVKPTHLPWADVNKLPYTLCGPHLKALFDKAFINGLHHPAERPTADDWESALLKTVDSLQPCQNPQCAQKWFVFDNSTQPVCPFCGTRYKGQLPILNFYWARKPGAYVPENHRLMVYHNQYLYQWHVNRNITPNERLTDAQKKPVGYFVQHQGNWVLVNQAMPDLKDVTADAAIPIGQMVVLKDNQQLLLSKDEGGHLVIVQLVAN</sequence>
<dbReference type="OrthoDB" id="1022767at2"/>
<protein>
    <submittedName>
        <fullName evidence="2">Protein kinase domain-containing protein</fullName>
    </submittedName>
</protein>
<keyword evidence="2" id="KW-0418">Kinase</keyword>
<dbReference type="Proteomes" id="UP000242818">
    <property type="component" value="Unassembled WGS sequence"/>
</dbReference>
<dbReference type="GO" id="GO:0005524">
    <property type="term" value="F:ATP binding"/>
    <property type="evidence" value="ECO:0007669"/>
    <property type="project" value="InterPro"/>
</dbReference>
<evidence type="ECO:0000313" key="2">
    <source>
        <dbReference type="EMBL" id="SCB96662.1"/>
    </source>
</evidence>
<dbReference type="AlphaFoldDB" id="A0A1C4APK1"/>
<keyword evidence="2" id="KW-0808">Transferase</keyword>
<evidence type="ECO:0000259" key="1">
    <source>
        <dbReference type="PROSITE" id="PS50011"/>
    </source>
</evidence>
<proteinExistence type="predicted"/>
<dbReference type="GO" id="GO:0004672">
    <property type="term" value="F:protein kinase activity"/>
    <property type="evidence" value="ECO:0007669"/>
    <property type="project" value="InterPro"/>
</dbReference>